<dbReference type="AlphaFoldDB" id="A0A9W6MP94"/>
<dbReference type="InterPro" id="IPR029056">
    <property type="entry name" value="Ribokinase-like"/>
</dbReference>
<keyword evidence="2" id="KW-0808">Transferase</keyword>
<accession>A0A9W6MP94</accession>
<reference evidence="5" key="2">
    <citation type="submission" date="2023-01" db="EMBL/GenBank/DDBJ databases">
        <authorList>
            <person name="Sun Q."/>
            <person name="Evtushenko L."/>
        </authorList>
    </citation>
    <scope>NUCLEOTIDE SEQUENCE</scope>
    <source>
        <strain evidence="5">VKM B-1513</strain>
    </source>
</reference>
<dbReference type="InterPro" id="IPR052700">
    <property type="entry name" value="Carb_kinase_PfkB-like"/>
</dbReference>
<dbReference type="PROSITE" id="PS00584">
    <property type="entry name" value="PFKB_KINASES_2"/>
    <property type="match status" value="1"/>
</dbReference>
<proteinExistence type="inferred from homology"/>
<dbReference type="Proteomes" id="UP001143486">
    <property type="component" value="Unassembled WGS sequence"/>
</dbReference>
<evidence type="ECO:0000256" key="3">
    <source>
        <dbReference type="ARBA" id="ARBA00022777"/>
    </source>
</evidence>
<evidence type="ECO:0000256" key="1">
    <source>
        <dbReference type="ARBA" id="ARBA00010688"/>
    </source>
</evidence>
<comment type="similarity">
    <text evidence="1">Belongs to the carbohydrate kinase PfkB family.</text>
</comment>
<evidence type="ECO:0000259" key="4">
    <source>
        <dbReference type="Pfam" id="PF00294"/>
    </source>
</evidence>
<dbReference type="Gene3D" id="3.40.1190.20">
    <property type="match status" value="1"/>
</dbReference>
<evidence type="ECO:0000313" key="5">
    <source>
        <dbReference type="EMBL" id="GLK52902.1"/>
    </source>
</evidence>
<dbReference type="PANTHER" id="PTHR43320:SF3">
    <property type="entry name" value="CARBOHYDRATE KINASE PFKB DOMAIN-CONTAINING PROTEIN"/>
    <property type="match status" value="1"/>
</dbReference>
<dbReference type="Gene3D" id="3.30.1110.10">
    <property type="match status" value="1"/>
</dbReference>
<dbReference type="GO" id="GO:0016301">
    <property type="term" value="F:kinase activity"/>
    <property type="evidence" value="ECO:0007669"/>
    <property type="project" value="UniProtKB-KW"/>
</dbReference>
<dbReference type="InterPro" id="IPR002173">
    <property type="entry name" value="Carboh/pur_kinase_PfkB_CS"/>
</dbReference>
<dbReference type="EMBL" id="BSFE01000006">
    <property type="protein sequence ID" value="GLK52902.1"/>
    <property type="molecule type" value="Genomic_DNA"/>
</dbReference>
<evidence type="ECO:0000313" key="6">
    <source>
        <dbReference type="Proteomes" id="UP001143486"/>
    </source>
</evidence>
<evidence type="ECO:0000256" key="2">
    <source>
        <dbReference type="ARBA" id="ARBA00022679"/>
    </source>
</evidence>
<dbReference type="InterPro" id="IPR011611">
    <property type="entry name" value="PfkB_dom"/>
</dbReference>
<dbReference type="PANTHER" id="PTHR43320">
    <property type="entry name" value="SUGAR KINASE"/>
    <property type="match status" value="1"/>
</dbReference>
<dbReference type="CDD" id="cd01168">
    <property type="entry name" value="adenosine_kinase"/>
    <property type="match status" value="1"/>
</dbReference>
<organism evidence="5 6">
    <name type="scientific">Maricaulis virginensis</name>
    <dbReference type="NCBI Taxonomy" id="144022"/>
    <lineage>
        <taxon>Bacteria</taxon>
        <taxon>Pseudomonadati</taxon>
        <taxon>Pseudomonadota</taxon>
        <taxon>Alphaproteobacteria</taxon>
        <taxon>Maricaulales</taxon>
        <taxon>Maricaulaceae</taxon>
        <taxon>Maricaulis</taxon>
    </lineage>
</organism>
<name>A0A9W6MP94_9PROT</name>
<comment type="caution">
    <text evidence="5">The sequence shown here is derived from an EMBL/GenBank/DDBJ whole genome shotgun (WGS) entry which is preliminary data.</text>
</comment>
<dbReference type="RefSeq" id="WP_271187260.1">
    <property type="nucleotide sequence ID" value="NZ_BSFE01000006.1"/>
</dbReference>
<keyword evidence="3 5" id="KW-0418">Kinase</keyword>
<sequence length="335" mass="34916">MSQARFDVLAVGNAIVDVLSPASDEFLAAEGIAKNAMTLIDEDRARSLYARMQPGKEASGGSAANTVAGVASLGGKAAYIGKVANDQLGEIFTHDIRTIGVHFDTPALQEGPASGRCLINVTPDAARSMCTFLGAAALVTEDDVEAGAEALGAAEIIYLEGYLFDREEAKRAYVAAAEMAAAANRRTALTLSDVFCVDRHRASFRHLVANHIDILLANEAELLALYETGDFDTALKAVRQDVAIAAVTRSEKGAVIVAGEETVTVAAEPVSQLVDTTGAGDLFAAGFLLGIAQDRPLAEAGKMGAICAAEIISHYGARPDCSLKDLAEEAGIAFE</sequence>
<protein>
    <submittedName>
        <fullName evidence="5">Adenosine kinase</fullName>
    </submittedName>
</protein>
<gene>
    <name evidence="5" type="ORF">GCM10017621_24100</name>
</gene>
<keyword evidence="6" id="KW-1185">Reference proteome</keyword>
<dbReference type="Pfam" id="PF00294">
    <property type="entry name" value="PfkB"/>
    <property type="match status" value="1"/>
</dbReference>
<dbReference type="SUPFAM" id="SSF53613">
    <property type="entry name" value="Ribokinase-like"/>
    <property type="match status" value="1"/>
</dbReference>
<feature type="domain" description="Carbohydrate kinase PfkB" evidence="4">
    <location>
        <begin position="38"/>
        <end position="319"/>
    </location>
</feature>
<reference evidence="5" key="1">
    <citation type="journal article" date="2014" name="Int. J. Syst. Evol. Microbiol.">
        <title>Complete genome sequence of Corynebacterium casei LMG S-19264T (=DSM 44701T), isolated from a smear-ripened cheese.</title>
        <authorList>
            <consortium name="US DOE Joint Genome Institute (JGI-PGF)"/>
            <person name="Walter F."/>
            <person name="Albersmeier A."/>
            <person name="Kalinowski J."/>
            <person name="Ruckert C."/>
        </authorList>
    </citation>
    <scope>NUCLEOTIDE SEQUENCE</scope>
    <source>
        <strain evidence="5">VKM B-1513</strain>
    </source>
</reference>